<comment type="similarity">
    <text evidence="2">Belongs to the COG1 family.</text>
</comment>
<organism evidence="8 9">
    <name type="scientific">Zasmidium cellare</name>
    <name type="common">Wine cellar mold</name>
    <name type="synonym">Racodium cellare</name>
    <dbReference type="NCBI Taxonomy" id="395010"/>
    <lineage>
        <taxon>Eukaryota</taxon>
        <taxon>Fungi</taxon>
        <taxon>Dikarya</taxon>
        <taxon>Ascomycota</taxon>
        <taxon>Pezizomycotina</taxon>
        <taxon>Dothideomycetes</taxon>
        <taxon>Dothideomycetidae</taxon>
        <taxon>Mycosphaerellales</taxon>
        <taxon>Mycosphaerellaceae</taxon>
        <taxon>Zasmidium</taxon>
    </lineage>
</organism>
<dbReference type="EMBL" id="JAXOVC010000002">
    <property type="protein sequence ID" value="KAK4505029.1"/>
    <property type="molecule type" value="Genomic_DNA"/>
</dbReference>
<evidence type="ECO:0000256" key="5">
    <source>
        <dbReference type="ARBA" id="ARBA00022927"/>
    </source>
</evidence>
<evidence type="ECO:0000256" key="1">
    <source>
        <dbReference type="ARBA" id="ARBA00004395"/>
    </source>
</evidence>
<comment type="subcellular location">
    <subcellularLocation>
        <location evidence="1">Golgi apparatus membrane</location>
        <topology evidence="1">Peripheral membrane protein</topology>
    </subcellularLocation>
</comment>
<dbReference type="InterPro" id="IPR033370">
    <property type="entry name" value="COG1"/>
</dbReference>
<dbReference type="PANTHER" id="PTHR31658:SF0">
    <property type="entry name" value="CONSERVED OLIGOMERIC GOLGI COMPLEX SUBUNIT 1"/>
    <property type="match status" value="1"/>
</dbReference>
<dbReference type="Proteomes" id="UP001305779">
    <property type="component" value="Unassembled WGS sequence"/>
</dbReference>
<proteinExistence type="inferred from homology"/>
<dbReference type="PANTHER" id="PTHR31658">
    <property type="entry name" value="CONSERVED OLIGOMERIC GOLGI COMPLEX SUBUNIT 1"/>
    <property type="match status" value="1"/>
</dbReference>
<dbReference type="Pfam" id="PF08700">
    <property type="entry name" value="VPS51_Exo84_N"/>
    <property type="match status" value="1"/>
</dbReference>
<evidence type="ECO:0000256" key="2">
    <source>
        <dbReference type="ARBA" id="ARBA00006653"/>
    </source>
</evidence>
<reference evidence="8 9" key="1">
    <citation type="journal article" date="2023" name="G3 (Bethesda)">
        <title>A chromosome-level genome assembly of Zasmidium syzygii isolated from banana leaves.</title>
        <authorList>
            <person name="van Westerhoven A.C."/>
            <person name="Mehrabi R."/>
            <person name="Talebi R."/>
            <person name="Steentjes M.B.F."/>
            <person name="Corcolon B."/>
            <person name="Chong P.A."/>
            <person name="Kema G.H.J."/>
            <person name="Seidl M.F."/>
        </authorList>
    </citation>
    <scope>NUCLEOTIDE SEQUENCE [LARGE SCALE GENOMIC DNA]</scope>
    <source>
        <strain evidence="8 9">P124</strain>
    </source>
</reference>
<accession>A0ABR0ETS2</accession>
<keyword evidence="5" id="KW-0653">Protein transport</keyword>
<evidence type="ECO:0000256" key="3">
    <source>
        <dbReference type="ARBA" id="ARBA00020978"/>
    </source>
</evidence>
<evidence type="ECO:0000313" key="9">
    <source>
        <dbReference type="Proteomes" id="UP001305779"/>
    </source>
</evidence>
<evidence type="ECO:0000256" key="6">
    <source>
        <dbReference type="ARBA" id="ARBA00023034"/>
    </source>
</evidence>
<keyword evidence="6" id="KW-0333">Golgi apparatus</keyword>
<evidence type="ECO:0000313" key="8">
    <source>
        <dbReference type="EMBL" id="KAK4505029.1"/>
    </source>
</evidence>
<evidence type="ECO:0000256" key="4">
    <source>
        <dbReference type="ARBA" id="ARBA00022448"/>
    </source>
</evidence>
<protein>
    <recommendedName>
        <fullName evidence="3">Conserved oligomeric Golgi complex subunit 1</fullName>
    </recommendedName>
</protein>
<keyword evidence="9" id="KW-1185">Reference proteome</keyword>
<evidence type="ECO:0000256" key="7">
    <source>
        <dbReference type="ARBA" id="ARBA00023136"/>
    </source>
</evidence>
<comment type="caution">
    <text evidence="8">The sequence shown here is derived from an EMBL/GenBank/DDBJ whole genome shotgun (WGS) entry which is preliminary data.</text>
</comment>
<name>A0ABR0ETS2_ZASCE</name>
<keyword evidence="7" id="KW-0472">Membrane</keyword>
<sequence length="621" mass="70185">MASTTSTQPPDPKTLTSWEEAFTYPLPTVLSLEKSLRSTITDNRTKLRTLVGSSYRDLLGTAEKIITMDEDIRIVEENAGPREVLRYFLQVRFEQLEAKAEEGELVGMLDLYSQTLLDTKELFPRRFADALAALAKSTLVKDKDVRAVQELSLDVYEQWIEEDVRNFHPYVRHDQLSTTEVGDALAAWTRQAQECLLQGLRDALEKQTDVKEVLEVRQKVLSKYLALSARVRSDAHAKALEDIRSAFLSRLEELAAQAAKIVDFSVVDEQETSAASMWDLATTDLDLNNGAIQFRQAVIHRQHGHSPSITNVTTALDRWIERLQGFTEFISTMRTIKWDDDLDLELDDLTDGESLQVILSKKDPQLLEARLHQETTTALEHTYRQVEKSVESEHNPTILIRVVREVDRRRRGLGDRFDKLANVNADSTFIAALHRQVAASIVEEPVQQFSKSMQKRTHTPVTLWDGTPPLPVQPSPATFRFLKTLHKHMSSAGTDLWSPDAVQVLKIHVAEQVASQLDIEKIVAASEGSLSNGHADQDDKANGETSGKRDRLVQLLFDVLYLQRVFSSKEGGKLEEVVGEIGRRAELDDKASLERLRKSAMEYWRRTYLLFGLLAVGQSSQ</sequence>
<keyword evidence="4" id="KW-0813">Transport</keyword>
<gene>
    <name evidence="8" type="ORF">PRZ48_002992</name>
</gene>